<feature type="compositionally biased region" description="Polar residues" evidence="2">
    <location>
        <begin position="240"/>
        <end position="260"/>
    </location>
</feature>
<evidence type="ECO:0000313" key="4">
    <source>
        <dbReference type="EMBL" id="TKR92956.1"/>
    </source>
</evidence>
<dbReference type="GO" id="GO:0051865">
    <property type="term" value="P:protein autoubiquitination"/>
    <property type="evidence" value="ECO:0007669"/>
    <property type="project" value="UniProtKB-UniRule"/>
</dbReference>
<dbReference type="Gene3D" id="3.30.720.50">
    <property type="match status" value="1"/>
</dbReference>
<dbReference type="InterPro" id="IPR018123">
    <property type="entry name" value="WWE-dom_subgr"/>
</dbReference>
<dbReference type="GO" id="GO:0016055">
    <property type="term" value="P:Wnt signaling pathway"/>
    <property type="evidence" value="ECO:0007669"/>
    <property type="project" value="InterPro"/>
</dbReference>
<evidence type="ECO:0000256" key="2">
    <source>
        <dbReference type="SAM" id="MobiDB-lite"/>
    </source>
</evidence>
<comment type="domain">
    <text evidence="1">The WWE domain mediates non-covalent poly(ADP-ribose)-binding.</text>
</comment>
<protein>
    <recommendedName>
        <fullName evidence="1">E3 ubiquitin-protein ligase</fullName>
        <ecNumber evidence="1">2.3.2.27</ecNumber>
    </recommendedName>
</protein>
<evidence type="ECO:0000313" key="5">
    <source>
        <dbReference type="Proteomes" id="UP000298663"/>
    </source>
</evidence>
<dbReference type="InterPro" id="IPR004170">
    <property type="entry name" value="WWE_dom"/>
</dbReference>
<comment type="subcellular location">
    <subcellularLocation>
        <location evidence="1">Cytoplasm</location>
        <location evidence="1">Cytosol</location>
    </subcellularLocation>
</comment>
<keyword evidence="5" id="KW-1185">Reference proteome</keyword>
<feature type="region of interest" description="Disordered" evidence="2">
    <location>
        <begin position="89"/>
        <end position="179"/>
    </location>
</feature>
<dbReference type="GO" id="GO:0005829">
    <property type="term" value="C:cytosol"/>
    <property type="evidence" value="ECO:0007669"/>
    <property type="project" value="UniProtKB-SubCell"/>
</dbReference>
<dbReference type="SUPFAM" id="SSF117839">
    <property type="entry name" value="WWE domain"/>
    <property type="match status" value="1"/>
</dbReference>
<dbReference type="PROSITE" id="PS50918">
    <property type="entry name" value="WWE"/>
    <property type="match status" value="1"/>
</dbReference>
<keyword evidence="1" id="KW-0963">Cytoplasm</keyword>
<dbReference type="SMART" id="SM00678">
    <property type="entry name" value="WWE"/>
    <property type="match status" value="1"/>
</dbReference>
<dbReference type="Proteomes" id="UP000298663">
    <property type="component" value="Unassembled WGS sequence"/>
</dbReference>
<keyword evidence="1" id="KW-0833">Ubl conjugation pathway</keyword>
<feature type="compositionally biased region" description="Polar residues" evidence="2">
    <location>
        <begin position="165"/>
        <end position="175"/>
    </location>
</feature>
<organism evidence="4 5">
    <name type="scientific">Steinernema carpocapsae</name>
    <name type="common">Entomopathogenic nematode</name>
    <dbReference type="NCBI Taxonomy" id="34508"/>
    <lineage>
        <taxon>Eukaryota</taxon>
        <taxon>Metazoa</taxon>
        <taxon>Ecdysozoa</taxon>
        <taxon>Nematoda</taxon>
        <taxon>Chromadorea</taxon>
        <taxon>Rhabditida</taxon>
        <taxon>Tylenchina</taxon>
        <taxon>Panagrolaimomorpha</taxon>
        <taxon>Strongyloidoidea</taxon>
        <taxon>Steinernematidae</taxon>
        <taxon>Steinernema</taxon>
    </lineage>
</organism>
<dbReference type="GO" id="GO:0072572">
    <property type="term" value="F:poly-ADP-D-ribose binding"/>
    <property type="evidence" value="ECO:0007669"/>
    <property type="project" value="UniProtKB-UniRule"/>
</dbReference>
<dbReference type="GO" id="GO:0061630">
    <property type="term" value="F:ubiquitin protein ligase activity"/>
    <property type="evidence" value="ECO:0007669"/>
    <property type="project" value="UniProtKB-UniRule"/>
</dbReference>
<comment type="catalytic activity">
    <reaction evidence="1">
        <text>S-ubiquitinyl-[E2 ubiquitin-conjugating enzyme]-L-cysteine + [acceptor protein]-L-lysine = [E2 ubiquitin-conjugating enzyme]-L-cysteine + N(6)-ubiquitinyl-[acceptor protein]-L-lysine.</text>
        <dbReference type="EC" id="2.3.2.27"/>
    </reaction>
</comment>
<dbReference type="STRING" id="34508.A0A4U5P9N6"/>
<dbReference type="InterPro" id="IPR037197">
    <property type="entry name" value="WWE_dom_sf"/>
</dbReference>
<dbReference type="InterPro" id="IPR033509">
    <property type="entry name" value="RNF146"/>
</dbReference>
<dbReference type="GO" id="GO:0008270">
    <property type="term" value="F:zinc ion binding"/>
    <property type="evidence" value="ECO:0007669"/>
    <property type="project" value="UniProtKB-UniRule"/>
</dbReference>
<comment type="PTM">
    <text evidence="1">Ubiquitinated; autoubiquitinated.</text>
</comment>
<dbReference type="GO" id="GO:0006511">
    <property type="term" value="P:ubiquitin-dependent protein catabolic process"/>
    <property type="evidence" value="ECO:0007669"/>
    <property type="project" value="UniProtKB-UniRule"/>
</dbReference>
<feature type="compositionally biased region" description="Polar residues" evidence="2">
    <location>
        <begin position="208"/>
        <end position="224"/>
    </location>
</feature>
<dbReference type="OrthoDB" id="10065815at2759"/>
<sequence>MVDDARVFSPDGRDDCDICYQKVISRASSCTFFNRTVIRQFTQPISNAAATASASCASKVGVFIRQGTCPLCRATLDASLFDRPSFNQQVGTEVPITDSMREEEEEEPQAPNVKEEPEAGDLDETPPPSPEPVTDGNVKHGIDEDEDNSPTQPLDSQADLPGSSAFPQASASQIRTDMKPSAEQLASLVDAPNSSDVKHTAAERNSLISAPSTSIEAPSTSNQALELPDVRSELPYIVTSDDSSNGPSPSRDAATTSPQSRNYVRSGVQWFYKGRRDGWWRYDPTSERHIERAYNDDGEGQYTAYISGYNYRICFADMTQIRVDATGAPSQCKRAIKRVLPEELHRFRRSVKGIAGIFFTRNDS</sequence>
<evidence type="ECO:0000256" key="1">
    <source>
        <dbReference type="RuleBase" id="RU367115"/>
    </source>
</evidence>
<dbReference type="GO" id="GO:0005634">
    <property type="term" value="C:nucleus"/>
    <property type="evidence" value="ECO:0007669"/>
    <property type="project" value="TreeGrafter"/>
</dbReference>
<dbReference type="PANTHER" id="PTHR13417">
    <property type="entry name" value="E3 UBIQUITIN-PROTEIN LIGASE RNF146"/>
    <property type="match status" value="1"/>
</dbReference>
<comment type="caution">
    <text evidence="4">The sequence shown here is derived from an EMBL/GenBank/DDBJ whole genome shotgun (WGS) entry which is preliminary data.</text>
</comment>
<keyword evidence="1" id="KW-0479">Metal-binding</keyword>
<comment type="pathway">
    <text evidence="1">Protein modification; protein ubiquitination.</text>
</comment>
<keyword evidence="1" id="KW-0808">Transferase</keyword>
<reference evidence="4 5" key="2">
    <citation type="journal article" date="2019" name="G3 (Bethesda)">
        <title>Hybrid Assembly of the Genome of the Entomopathogenic Nematode Steinernema carpocapsae Identifies the X-Chromosome.</title>
        <authorList>
            <person name="Serra L."/>
            <person name="Macchietto M."/>
            <person name="Macias-Munoz A."/>
            <person name="McGill C.J."/>
            <person name="Rodriguez I.M."/>
            <person name="Rodriguez B."/>
            <person name="Murad R."/>
            <person name="Mortazavi A."/>
        </authorList>
    </citation>
    <scope>NUCLEOTIDE SEQUENCE [LARGE SCALE GENOMIC DNA]</scope>
    <source>
        <strain evidence="4 5">ALL</strain>
    </source>
</reference>
<evidence type="ECO:0000259" key="3">
    <source>
        <dbReference type="PROSITE" id="PS50918"/>
    </source>
</evidence>
<accession>A0A4U5P9N6</accession>
<dbReference type="PANTHER" id="PTHR13417:SF2">
    <property type="entry name" value="E3 UBIQUITIN-PROTEIN LIGASE RNF146"/>
    <property type="match status" value="1"/>
</dbReference>
<reference evidence="4 5" key="1">
    <citation type="journal article" date="2015" name="Genome Biol.">
        <title>Comparative genomics of Steinernema reveals deeply conserved gene regulatory networks.</title>
        <authorList>
            <person name="Dillman A.R."/>
            <person name="Macchietto M."/>
            <person name="Porter C.F."/>
            <person name="Rogers A."/>
            <person name="Williams B."/>
            <person name="Antoshechkin I."/>
            <person name="Lee M.M."/>
            <person name="Goodwin Z."/>
            <person name="Lu X."/>
            <person name="Lewis E.E."/>
            <person name="Goodrich-Blair H."/>
            <person name="Stock S.P."/>
            <person name="Adams B.J."/>
            <person name="Sternberg P.W."/>
            <person name="Mortazavi A."/>
        </authorList>
    </citation>
    <scope>NUCLEOTIDE SEQUENCE [LARGE SCALE GENOMIC DNA]</scope>
    <source>
        <strain evidence="4 5">ALL</strain>
    </source>
</reference>
<keyword evidence="1" id="KW-0862">Zinc</keyword>
<dbReference type="EC" id="2.3.2.27" evidence="1"/>
<feature type="domain" description="WWE" evidence="3">
    <location>
        <begin position="254"/>
        <end position="338"/>
    </location>
</feature>
<dbReference type="EMBL" id="AZBU02000002">
    <property type="protein sequence ID" value="TKR92956.1"/>
    <property type="molecule type" value="Genomic_DNA"/>
</dbReference>
<comment type="function">
    <text evidence="1">E3 ubiquitin-protein ligase that specifically binds poly-ADP-ribosylated proteins and mediates their ubiquitination and subsequent degradation.</text>
</comment>
<dbReference type="AlphaFoldDB" id="A0A4U5P9N6"/>
<name>A0A4U5P9N6_STECR</name>
<gene>
    <name evidence="4" type="ORF">L596_007504</name>
</gene>
<feature type="region of interest" description="Disordered" evidence="2">
    <location>
        <begin position="208"/>
        <end position="260"/>
    </location>
</feature>
<proteinExistence type="predicted"/>
<keyword evidence="1" id="KW-0863">Zinc-finger</keyword>
<dbReference type="Pfam" id="PF02825">
    <property type="entry name" value="WWE"/>
    <property type="match status" value="1"/>
</dbReference>